<dbReference type="Pfam" id="PF00975">
    <property type="entry name" value="Thioesterase"/>
    <property type="match status" value="1"/>
</dbReference>
<dbReference type="FunFam" id="1.10.1200.10:FF:000005">
    <property type="entry name" value="Nonribosomal peptide synthetase 1"/>
    <property type="match status" value="2"/>
</dbReference>
<dbReference type="Pfam" id="PF00550">
    <property type="entry name" value="PP-binding"/>
    <property type="match status" value="2"/>
</dbReference>
<dbReference type="InterPro" id="IPR001031">
    <property type="entry name" value="Thioesterase"/>
</dbReference>
<evidence type="ECO:0000256" key="4">
    <source>
        <dbReference type="ARBA" id="ARBA00022553"/>
    </source>
</evidence>
<evidence type="ECO:0000313" key="7">
    <source>
        <dbReference type="Proteomes" id="UP000441585"/>
    </source>
</evidence>
<gene>
    <name evidence="6" type="ORF">GJU41_19665</name>
</gene>
<dbReference type="InterPro" id="IPR036736">
    <property type="entry name" value="ACP-like_sf"/>
</dbReference>
<dbReference type="GO" id="GO:0031177">
    <property type="term" value="F:phosphopantetheine binding"/>
    <property type="evidence" value="ECO:0007669"/>
    <property type="project" value="InterPro"/>
</dbReference>
<dbReference type="Gene3D" id="3.40.50.980">
    <property type="match status" value="4"/>
</dbReference>
<dbReference type="SMART" id="SM00823">
    <property type="entry name" value="PKS_PP"/>
    <property type="match status" value="2"/>
</dbReference>
<dbReference type="FunFam" id="3.30.300.30:FF:000010">
    <property type="entry name" value="Enterobactin synthetase component F"/>
    <property type="match status" value="1"/>
</dbReference>
<reference evidence="6 7" key="1">
    <citation type="submission" date="2019-11" db="EMBL/GenBank/DDBJ databases">
        <title>Bacillus idriensis genome.</title>
        <authorList>
            <person name="Konopka E.N."/>
            <person name="Newman J.D."/>
        </authorList>
    </citation>
    <scope>NUCLEOTIDE SEQUENCE [LARGE SCALE GENOMIC DNA]</scope>
    <source>
        <strain evidence="6 7">DSM 19097</strain>
    </source>
</reference>
<dbReference type="PROSITE" id="PS50075">
    <property type="entry name" value="CARRIER"/>
    <property type="match status" value="2"/>
</dbReference>
<evidence type="ECO:0000256" key="1">
    <source>
        <dbReference type="ARBA" id="ARBA00001957"/>
    </source>
</evidence>
<dbReference type="NCBIfam" id="NF003417">
    <property type="entry name" value="PRK04813.1"/>
    <property type="match status" value="2"/>
</dbReference>
<dbReference type="RefSeq" id="WP_154319325.1">
    <property type="nucleotide sequence ID" value="NZ_CAJGAA010000007.1"/>
</dbReference>
<dbReference type="SUPFAM" id="SSF47336">
    <property type="entry name" value="ACP-like"/>
    <property type="match status" value="2"/>
</dbReference>
<keyword evidence="7" id="KW-1185">Reference proteome</keyword>
<dbReference type="SUPFAM" id="SSF52777">
    <property type="entry name" value="CoA-dependent acyltransferases"/>
    <property type="match status" value="4"/>
</dbReference>
<dbReference type="InterPro" id="IPR000873">
    <property type="entry name" value="AMP-dep_synth/lig_dom"/>
</dbReference>
<keyword evidence="3" id="KW-0596">Phosphopantetheine</keyword>
<dbReference type="CDD" id="cd12117">
    <property type="entry name" value="A_NRPS_Srf_like"/>
    <property type="match status" value="2"/>
</dbReference>
<sequence length="2336" mass="266302">MEYNMYETSSAQKRLYLINNLLGDSILYNIPTIKLIEGQLDHQKLHRALYLLTERHEGLRTSFVEKEGEVLQVVWDTPKLDFQIKDKSRKVTDELIDEFIRPFEFAKAPLWRAELVKLDTQKYLFLFDIHHIIADAVTVNVIFEELLTLYQGHTLPPLEFQYVDYTIWQNDQLSEININKQEEYWLKQFSDGVPLLGLPLDAARRTEDYSGGIVSIELDKTLVNQLLALSSKYNVTLYMVLLSVYSILLAKYSEQDDVVIGTPIAGRTHPEFERIVGMFVNTLALRQKPAGHKHFTEYLEEVANNTFNTLDNQDYPFEMLVEKLNPERIRGRNPIFDACFAMQNSQSTDIEITDFKLSSYPYQQKIAKFDLSLYAHQQDNNLRIDIEYRKSLFFRETVERMLLHFLKIAKVVCDNPHICIDEINMLSEEEERTLIYSFNKSHIKSPKGQTIDRLFEQQVEKTPDKNAIIFEGSSLTYRELNERANQLARILRKKGVKADSVVGIMATPSIEMMVGILAILKSGGAYLSIDSATPLERVEYLLRDSGALLFLVPSNDTCELVEKMHSNFPINTLFLNDPTLYFGETKNLEKINNEKNLMYIIYTSGSTGMPKGVMVEHQAVTRFVKNPGSFTVSQEDRVLQTCSLAFDVSVYEIWGTLLLGATLYLITKEELLNARQLDNHIKRYDITIAWFTAPLLNQLVDENLSIFENLRLLISGGDTLSPRHINLLRSEYPNLTIINGYGPSESTIFTTFHTIQKEYEKNIPIGKPLPNTEVYILNSLNQPQPIGVPGELCIGGEGLARGYLSQPDLTKEKFVPNPINGQRMYRSGDRARWLADGTIEFLGRMDKQVKIRGYRIEIGEIETAIGNVSNVKEAIVTVHIDEQEGKNLCAYIVGEVLPSELRKEISKTLPDYMIPTYIIPMSNFPLSTSGKVDRKALPAPNSVDKDHNNYDLPETLIEKKLSEMWSEVLGHTTIGVNENFFSLGGHSLLAVSLLGKVHLEMGVNFTLSNLFDHPTIREMAGLIESSELQKVDTIPIASKQLYYEVSSAQKSMYLLHEMGSQTTYNIPLGFRFKGEINVKQLEKAIYELVKRHESLRTSFSVVDGKIVQIIHPQEEVIIEFEDLKITNVDDENLDETVMDLFIRPFDLSKTPLIRIGIVETGDQSLVLFDMHHIISDGVSVDILMHEFIKYYSGEYVEPLRRQYKDFAVWQNEIANSEIMKEKEEYWLNQFKSEIPVLSLLTDSPRNPGFSFEGGTSSVTLDGVLVNSLKHLANKNNVSLFMLFLSAYNVLLSKYSGQDDIIVGTPVSGRTHPDVAKTIGLFVNTLALRNFPSANKNFADFLKEVRSNVLDAHEHQDYPIEKLVENLNLSRDRSLHPLFSTLFVMERAAKVDDDNLGLNITPIEHKMKTAKLDLMFAITEDEKELTLFIQYRSDLFLKDTINKMASKFIYLLELISQYPYEKIENLSILPKEEQQTMLLDFNNTSIDFPRGETIHRLFEKQAEKTPHKNAIVFKNASLTYAELNTRANQLARILKAKGVKADSVVGVLAEPSFEMVVGILAILKAGGAYLPLDPSYPKERLRYLLKDSQAHLCLIQRNDYHFKTKMEEVSTPSCETIFLNDQTLFTGDIKNLQGSSSSRDLVYIIYTSGSTGKPKGVMVEHQAITRFVLEPGSFTVSPEDKVLQTGSQVFDISVYELWGTLLKGATLYLIQKEELLNARDLSNYMDNYGITIAWFTAPLLHQLVDESLSIFKRLRLLISGGDTLSPRHVNLLRAEHPKLTIINAYGPSESGIFTTFQVIQETYEKNIPIGKPIPNTEVYILNHFKQLQPIGLPGELCIGGEGLARGYLSRPDLTEEKFVPNPFKNGERMYRSGDSARWLDDGTIEFLGRLDKQVKIRGFRIEIAEIETIISKVNGIKEAVVIDRVDTNGEKYLCAYYTIMTKSDTLKTNLREELSKLLPDYMIPSYFVRLLQLPLNINGKIDRSNLPEPTDENCVGINYVSPSNKYEEKLAEIWSELLGLVRVSVLDDFFTLGGSSLKASKMVSLFYKKTGVDIPLSQVFLYPTIRQLASLYSAQNKSQHSSRDEKILLLKPSGGQDEHFFFIHDGSGDISGYLDIVKELDSDRNYWGIKADFDVLNDTSIEKIASSYIKKLKTVQPEGPYFITGWSLGGTIAFEMTRQLEMNQEIVAFLTIIDSPVPQRNNANEANLDKELNMLENMNIDFSYWKKTFPKEAIPLIPNFYQLTEEELIFRLSILNKWIKAQQKYYPQQAVMSKIYLFSTKQSLKCLEKGWGFHCNEKIKSFKISGDHFTMVKFPNSIRISNVINEELKNFNKVKSI</sequence>
<dbReference type="PROSITE" id="PS00455">
    <property type="entry name" value="AMP_BINDING"/>
    <property type="match status" value="2"/>
</dbReference>
<dbReference type="Gene3D" id="3.30.300.30">
    <property type="match status" value="2"/>
</dbReference>
<feature type="domain" description="Carrier" evidence="5">
    <location>
        <begin position="952"/>
        <end position="1027"/>
    </location>
</feature>
<dbReference type="FunFam" id="3.40.50.12780:FF:000012">
    <property type="entry name" value="Non-ribosomal peptide synthetase"/>
    <property type="match status" value="2"/>
</dbReference>
<accession>A0A6I2MD20</accession>
<name>A0A6I2MD20_9BACI</name>
<dbReference type="Gene3D" id="3.30.559.30">
    <property type="entry name" value="Nonribosomal peptide synthetase, condensation domain"/>
    <property type="match status" value="2"/>
</dbReference>
<evidence type="ECO:0000313" key="6">
    <source>
        <dbReference type="EMBL" id="MRX56180.1"/>
    </source>
</evidence>
<dbReference type="GO" id="GO:0008610">
    <property type="term" value="P:lipid biosynthetic process"/>
    <property type="evidence" value="ECO:0007669"/>
    <property type="project" value="UniProtKB-ARBA"/>
</dbReference>
<dbReference type="InterPro" id="IPR020845">
    <property type="entry name" value="AMP-binding_CS"/>
</dbReference>
<dbReference type="InterPro" id="IPR001242">
    <property type="entry name" value="Condensation_dom"/>
</dbReference>
<dbReference type="NCBIfam" id="TIGR01733">
    <property type="entry name" value="AA-adenyl-dom"/>
    <property type="match status" value="2"/>
</dbReference>
<dbReference type="FunFam" id="2.30.38.10:FF:000001">
    <property type="entry name" value="Non-ribosomal peptide synthetase PvdI"/>
    <property type="match status" value="2"/>
</dbReference>
<dbReference type="PANTHER" id="PTHR45527:SF1">
    <property type="entry name" value="FATTY ACID SYNTHASE"/>
    <property type="match status" value="1"/>
</dbReference>
<dbReference type="Gene3D" id="3.30.559.10">
    <property type="entry name" value="Chloramphenicol acetyltransferase-like domain"/>
    <property type="match status" value="2"/>
</dbReference>
<dbReference type="Gene3D" id="3.40.50.1820">
    <property type="entry name" value="alpha/beta hydrolase"/>
    <property type="match status" value="1"/>
</dbReference>
<dbReference type="EMBL" id="WKKF01000009">
    <property type="protein sequence ID" value="MRX56180.1"/>
    <property type="molecule type" value="Genomic_DNA"/>
</dbReference>
<dbReference type="InterPro" id="IPR009081">
    <property type="entry name" value="PP-bd_ACP"/>
</dbReference>
<dbReference type="SUPFAM" id="SSF56801">
    <property type="entry name" value="Acetyl-CoA synthetase-like"/>
    <property type="match status" value="2"/>
</dbReference>
<dbReference type="PANTHER" id="PTHR45527">
    <property type="entry name" value="NONRIBOSOMAL PEPTIDE SYNTHETASE"/>
    <property type="match status" value="1"/>
</dbReference>
<keyword evidence="4" id="KW-0597">Phosphoprotein</keyword>
<dbReference type="Proteomes" id="UP000441585">
    <property type="component" value="Unassembled WGS sequence"/>
</dbReference>
<protein>
    <submittedName>
        <fullName evidence="6">Amino acid adenylation domain-containing protein</fullName>
    </submittedName>
</protein>
<dbReference type="InterPro" id="IPR023213">
    <property type="entry name" value="CAT-like_dom_sf"/>
</dbReference>
<dbReference type="InterPro" id="IPR029058">
    <property type="entry name" value="AB_hydrolase_fold"/>
</dbReference>
<dbReference type="GO" id="GO:0043041">
    <property type="term" value="P:amino acid activation for nonribosomal peptide biosynthetic process"/>
    <property type="evidence" value="ECO:0007669"/>
    <property type="project" value="TreeGrafter"/>
</dbReference>
<dbReference type="InterPro" id="IPR010071">
    <property type="entry name" value="AA_adenyl_dom"/>
</dbReference>
<feature type="domain" description="Carrier" evidence="5">
    <location>
        <begin position="2000"/>
        <end position="2075"/>
    </location>
</feature>
<dbReference type="FunFam" id="3.40.50.980:FF:000001">
    <property type="entry name" value="Non-ribosomal peptide synthetase"/>
    <property type="match status" value="2"/>
</dbReference>
<evidence type="ECO:0000256" key="2">
    <source>
        <dbReference type="ARBA" id="ARBA00006432"/>
    </source>
</evidence>
<evidence type="ECO:0000259" key="5">
    <source>
        <dbReference type="PROSITE" id="PS50075"/>
    </source>
</evidence>
<dbReference type="InterPro" id="IPR025110">
    <property type="entry name" value="AMP-bd_C"/>
</dbReference>
<comment type="caution">
    <text evidence="6">The sequence shown here is derived from an EMBL/GenBank/DDBJ whole genome shotgun (WGS) entry which is preliminary data.</text>
</comment>
<dbReference type="GO" id="GO:0005829">
    <property type="term" value="C:cytosol"/>
    <property type="evidence" value="ECO:0007669"/>
    <property type="project" value="TreeGrafter"/>
</dbReference>
<dbReference type="InterPro" id="IPR045851">
    <property type="entry name" value="AMP-bd_C_sf"/>
</dbReference>
<dbReference type="Pfam" id="PF00668">
    <property type="entry name" value="Condensation"/>
    <property type="match status" value="2"/>
</dbReference>
<proteinExistence type="inferred from homology"/>
<dbReference type="GO" id="GO:0044550">
    <property type="term" value="P:secondary metabolite biosynthetic process"/>
    <property type="evidence" value="ECO:0007669"/>
    <property type="project" value="UniProtKB-ARBA"/>
</dbReference>
<dbReference type="Pfam" id="PF13193">
    <property type="entry name" value="AMP-binding_C"/>
    <property type="match status" value="2"/>
</dbReference>
<evidence type="ECO:0000256" key="3">
    <source>
        <dbReference type="ARBA" id="ARBA00022450"/>
    </source>
</evidence>
<dbReference type="Gene3D" id="1.10.1200.10">
    <property type="entry name" value="ACP-like"/>
    <property type="match status" value="2"/>
</dbReference>
<dbReference type="InterPro" id="IPR020806">
    <property type="entry name" value="PKS_PP-bd"/>
</dbReference>
<dbReference type="GO" id="GO:0003824">
    <property type="term" value="F:catalytic activity"/>
    <property type="evidence" value="ECO:0007669"/>
    <property type="project" value="InterPro"/>
</dbReference>
<dbReference type="CDD" id="cd19531">
    <property type="entry name" value="LCL_NRPS-like"/>
    <property type="match status" value="2"/>
</dbReference>
<comment type="similarity">
    <text evidence="2">Belongs to the ATP-dependent AMP-binding enzyme family.</text>
</comment>
<organism evidence="6 7">
    <name type="scientific">Metabacillus idriensis</name>
    <dbReference type="NCBI Taxonomy" id="324768"/>
    <lineage>
        <taxon>Bacteria</taxon>
        <taxon>Bacillati</taxon>
        <taxon>Bacillota</taxon>
        <taxon>Bacilli</taxon>
        <taxon>Bacillales</taxon>
        <taxon>Bacillaceae</taxon>
        <taxon>Metabacillus</taxon>
    </lineage>
</organism>
<dbReference type="SUPFAM" id="SSF53474">
    <property type="entry name" value="alpha/beta-Hydrolases"/>
    <property type="match status" value="1"/>
</dbReference>
<dbReference type="Gene3D" id="2.30.38.10">
    <property type="entry name" value="Luciferase, Domain 3"/>
    <property type="match status" value="2"/>
</dbReference>
<comment type="cofactor">
    <cofactor evidence="1">
        <name>pantetheine 4'-phosphate</name>
        <dbReference type="ChEBI" id="CHEBI:47942"/>
    </cofactor>
</comment>
<dbReference type="Pfam" id="PF00501">
    <property type="entry name" value="AMP-binding"/>
    <property type="match status" value="2"/>
</dbReference>